<dbReference type="Proteomes" id="UP000288805">
    <property type="component" value="Unassembled WGS sequence"/>
</dbReference>
<accession>A0A438E4Z9</accession>
<dbReference type="PANTHER" id="PTHR33972:SF2">
    <property type="entry name" value="OS04G0606700 PROTEIN"/>
    <property type="match status" value="1"/>
</dbReference>
<gene>
    <name evidence="2" type="ORF">CK203_105215</name>
</gene>
<sequence length="186" mass="20657">MSLRPNRGTIPPGDRLEVEGCGNGEDTGLKQHEHFQNAVILDSPATMARSLSQTLALTLTRLSHPSLHRSSSQLLAFRCRSNRPENRFLTENGFLTELDLEASDPDLEILRILKLDDAIDRIHVKKATPDWLPFVPGSSFWVPPRGRFSGLADLVGKLAYVLSEDEAMSLTTVRGWPSSSYFVNGE</sequence>
<evidence type="ECO:0000313" key="2">
    <source>
        <dbReference type="EMBL" id="RVW42847.1"/>
    </source>
</evidence>
<evidence type="ECO:0000256" key="1">
    <source>
        <dbReference type="SAM" id="MobiDB-lite"/>
    </source>
</evidence>
<feature type="region of interest" description="Disordered" evidence="1">
    <location>
        <begin position="1"/>
        <end position="26"/>
    </location>
</feature>
<dbReference type="AlphaFoldDB" id="A0A438E4Z9"/>
<comment type="caution">
    <text evidence="2">The sequence shown here is derived from an EMBL/GenBank/DDBJ whole genome shotgun (WGS) entry which is preliminary data.</text>
</comment>
<protein>
    <submittedName>
        <fullName evidence="2">Uncharacterized protein</fullName>
    </submittedName>
</protein>
<proteinExistence type="predicted"/>
<organism evidence="2 3">
    <name type="scientific">Vitis vinifera</name>
    <name type="common">Grape</name>
    <dbReference type="NCBI Taxonomy" id="29760"/>
    <lineage>
        <taxon>Eukaryota</taxon>
        <taxon>Viridiplantae</taxon>
        <taxon>Streptophyta</taxon>
        <taxon>Embryophyta</taxon>
        <taxon>Tracheophyta</taxon>
        <taxon>Spermatophyta</taxon>
        <taxon>Magnoliopsida</taxon>
        <taxon>eudicotyledons</taxon>
        <taxon>Gunneridae</taxon>
        <taxon>Pentapetalae</taxon>
        <taxon>rosids</taxon>
        <taxon>Vitales</taxon>
        <taxon>Vitaceae</taxon>
        <taxon>Viteae</taxon>
        <taxon>Vitis</taxon>
    </lineage>
</organism>
<evidence type="ECO:0000313" key="3">
    <source>
        <dbReference type="Proteomes" id="UP000288805"/>
    </source>
</evidence>
<dbReference type="PANTHER" id="PTHR33972">
    <property type="entry name" value="EXPRESSED PROTEIN"/>
    <property type="match status" value="1"/>
</dbReference>
<reference evidence="2 3" key="1">
    <citation type="journal article" date="2018" name="PLoS Genet.">
        <title>Population sequencing reveals clonal diversity and ancestral inbreeding in the grapevine cultivar Chardonnay.</title>
        <authorList>
            <person name="Roach M.J."/>
            <person name="Johnson D.L."/>
            <person name="Bohlmann J."/>
            <person name="van Vuuren H.J."/>
            <person name="Jones S.J."/>
            <person name="Pretorius I.S."/>
            <person name="Schmidt S.A."/>
            <person name="Borneman A.R."/>
        </authorList>
    </citation>
    <scope>NUCLEOTIDE SEQUENCE [LARGE SCALE GENOMIC DNA]</scope>
    <source>
        <strain evidence="3">cv. Chardonnay</strain>
        <tissue evidence="2">Leaf</tissue>
    </source>
</reference>
<dbReference type="EMBL" id="QGNW01001392">
    <property type="protein sequence ID" value="RVW42847.1"/>
    <property type="molecule type" value="Genomic_DNA"/>
</dbReference>
<name>A0A438E4Z9_VITVI</name>